<dbReference type="Proteomes" id="UP000244005">
    <property type="component" value="Unassembled WGS sequence"/>
</dbReference>
<evidence type="ECO:0000313" key="1">
    <source>
        <dbReference type="EMBL" id="PTQ45978.1"/>
    </source>
</evidence>
<dbReference type="Gramene" id="Mp8g06170.1">
    <property type="protein sequence ID" value="Mp8g06170.1.cds"/>
    <property type="gene ID" value="Mp8g06170"/>
</dbReference>
<sequence>MRLDSKLEGWRVKLARNCTRPELISRICCETGFNCTHKSMTRKDNWKVRLRSKRIEEKIFGSSGPPEPRLDPSMELFLPQGTCHETCSSLVRAVQESFCGVCCPPFGALKLKDWVERHRLVDLVSLPTVE</sequence>
<organism evidence="1 2">
    <name type="scientific">Marchantia polymorpha</name>
    <name type="common">Common liverwort</name>
    <name type="synonym">Marchantia aquatica</name>
    <dbReference type="NCBI Taxonomy" id="3197"/>
    <lineage>
        <taxon>Eukaryota</taxon>
        <taxon>Viridiplantae</taxon>
        <taxon>Streptophyta</taxon>
        <taxon>Embryophyta</taxon>
        <taxon>Marchantiophyta</taxon>
        <taxon>Marchantiopsida</taxon>
        <taxon>Marchantiidae</taxon>
        <taxon>Marchantiales</taxon>
        <taxon>Marchantiaceae</taxon>
        <taxon>Marchantia</taxon>
    </lineage>
</organism>
<protein>
    <submittedName>
        <fullName evidence="1">Uncharacterized protein</fullName>
    </submittedName>
</protein>
<name>A0A2R6XIN6_MARPO</name>
<evidence type="ECO:0000313" key="2">
    <source>
        <dbReference type="Proteomes" id="UP000244005"/>
    </source>
</evidence>
<dbReference type="AlphaFoldDB" id="A0A2R6XIN6"/>
<dbReference type="EMBL" id="KZ772685">
    <property type="protein sequence ID" value="PTQ45978.1"/>
    <property type="molecule type" value="Genomic_DNA"/>
</dbReference>
<gene>
    <name evidence="1" type="ORF">MARPO_0013s0173</name>
</gene>
<proteinExistence type="predicted"/>
<accession>A0A2R6XIN6</accession>
<keyword evidence="2" id="KW-1185">Reference proteome</keyword>
<reference evidence="2" key="1">
    <citation type="journal article" date="2017" name="Cell">
        <title>Insights into land plant evolution garnered from the Marchantia polymorpha genome.</title>
        <authorList>
            <person name="Bowman J.L."/>
            <person name="Kohchi T."/>
            <person name="Yamato K.T."/>
            <person name="Jenkins J."/>
            <person name="Shu S."/>
            <person name="Ishizaki K."/>
            <person name="Yamaoka S."/>
            <person name="Nishihama R."/>
            <person name="Nakamura Y."/>
            <person name="Berger F."/>
            <person name="Adam C."/>
            <person name="Aki S.S."/>
            <person name="Althoff F."/>
            <person name="Araki T."/>
            <person name="Arteaga-Vazquez M.A."/>
            <person name="Balasubrmanian S."/>
            <person name="Barry K."/>
            <person name="Bauer D."/>
            <person name="Boehm C.R."/>
            <person name="Briginshaw L."/>
            <person name="Caballero-Perez J."/>
            <person name="Catarino B."/>
            <person name="Chen F."/>
            <person name="Chiyoda S."/>
            <person name="Chovatia M."/>
            <person name="Davies K.M."/>
            <person name="Delmans M."/>
            <person name="Demura T."/>
            <person name="Dierschke T."/>
            <person name="Dolan L."/>
            <person name="Dorantes-Acosta A.E."/>
            <person name="Eklund D.M."/>
            <person name="Florent S.N."/>
            <person name="Flores-Sandoval E."/>
            <person name="Fujiyama A."/>
            <person name="Fukuzawa H."/>
            <person name="Galik B."/>
            <person name="Grimanelli D."/>
            <person name="Grimwood J."/>
            <person name="Grossniklaus U."/>
            <person name="Hamada T."/>
            <person name="Haseloff J."/>
            <person name="Hetherington A.J."/>
            <person name="Higo A."/>
            <person name="Hirakawa Y."/>
            <person name="Hundley H.N."/>
            <person name="Ikeda Y."/>
            <person name="Inoue K."/>
            <person name="Inoue S.I."/>
            <person name="Ishida S."/>
            <person name="Jia Q."/>
            <person name="Kakita M."/>
            <person name="Kanazawa T."/>
            <person name="Kawai Y."/>
            <person name="Kawashima T."/>
            <person name="Kennedy M."/>
            <person name="Kinose K."/>
            <person name="Kinoshita T."/>
            <person name="Kohara Y."/>
            <person name="Koide E."/>
            <person name="Komatsu K."/>
            <person name="Kopischke S."/>
            <person name="Kubo M."/>
            <person name="Kyozuka J."/>
            <person name="Lagercrantz U."/>
            <person name="Lin S.S."/>
            <person name="Lindquist E."/>
            <person name="Lipzen A.M."/>
            <person name="Lu C.W."/>
            <person name="De Luna E."/>
            <person name="Martienssen R.A."/>
            <person name="Minamino N."/>
            <person name="Mizutani M."/>
            <person name="Mizutani M."/>
            <person name="Mochizuki N."/>
            <person name="Monte I."/>
            <person name="Mosher R."/>
            <person name="Nagasaki H."/>
            <person name="Nakagami H."/>
            <person name="Naramoto S."/>
            <person name="Nishitani K."/>
            <person name="Ohtani M."/>
            <person name="Okamoto T."/>
            <person name="Okumura M."/>
            <person name="Phillips J."/>
            <person name="Pollak B."/>
            <person name="Reinders A."/>
            <person name="Rovekamp M."/>
            <person name="Sano R."/>
            <person name="Sawa S."/>
            <person name="Schmid M.W."/>
            <person name="Shirakawa M."/>
            <person name="Solano R."/>
            <person name="Spunde A."/>
            <person name="Suetsugu N."/>
            <person name="Sugano S."/>
            <person name="Sugiyama A."/>
            <person name="Sun R."/>
            <person name="Suzuki Y."/>
            <person name="Takenaka M."/>
            <person name="Takezawa D."/>
            <person name="Tomogane H."/>
            <person name="Tsuzuki M."/>
            <person name="Ueda T."/>
            <person name="Umeda M."/>
            <person name="Ward J.M."/>
            <person name="Watanabe Y."/>
            <person name="Yazaki K."/>
            <person name="Yokoyama R."/>
            <person name="Yoshitake Y."/>
            <person name="Yotsui I."/>
            <person name="Zachgo S."/>
            <person name="Schmutz J."/>
        </authorList>
    </citation>
    <scope>NUCLEOTIDE SEQUENCE [LARGE SCALE GENOMIC DNA]</scope>
    <source>
        <strain evidence="2">Tak-1</strain>
    </source>
</reference>